<keyword evidence="1" id="KW-0812">Transmembrane</keyword>
<name>A0A251WY17_9RHOB</name>
<sequence>MMKRLKNIPFLGRFLSNEDGGIAVETVLVFPILCWAYLATFVYFDAFRIQSTTAKAAYTISDQLSRETNYVTPSYLDAVYRLHEFLTTSNQDTDLRVTVVRYTDDDGYEVRWSKTRGNVTPMDATTLSNVEDQLPVMPNNEVVLVVENWLAYEPAFNVGLGDFTFENLIVTRPRFNSAQVCWNDSETGNTSSATC</sequence>
<comment type="caution">
    <text evidence="2">The sequence shown here is derived from an EMBL/GenBank/DDBJ whole genome shotgun (WGS) entry which is preliminary data.</text>
</comment>
<evidence type="ECO:0000313" key="2">
    <source>
        <dbReference type="EMBL" id="OUD09191.1"/>
    </source>
</evidence>
<accession>A0A251WY17</accession>
<dbReference type="EMBL" id="MSPP01000003">
    <property type="protein sequence ID" value="OUD09191.1"/>
    <property type="molecule type" value="Genomic_DNA"/>
</dbReference>
<evidence type="ECO:0000313" key="3">
    <source>
        <dbReference type="Proteomes" id="UP000194664"/>
    </source>
</evidence>
<keyword evidence="3" id="KW-1185">Reference proteome</keyword>
<feature type="transmembrane region" description="Helical" evidence="1">
    <location>
        <begin position="21"/>
        <end position="44"/>
    </location>
</feature>
<gene>
    <name evidence="2" type="ORF">BVC71_10845</name>
</gene>
<evidence type="ECO:0000256" key="1">
    <source>
        <dbReference type="SAM" id="Phobius"/>
    </source>
</evidence>
<evidence type="ECO:0008006" key="4">
    <source>
        <dbReference type="Google" id="ProtNLM"/>
    </source>
</evidence>
<dbReference type="Proteomes" id="UP000194664">
    <property type="component" value="Unassembled WGS sequence"/>
</dbReference>
<protein>
    <recommendedName>
        <fullName evidence="4">Pilus assembly protein</fullName>
    </recommendedName>
</protein>
<dbReference type="AlphaFoldDB" id="A0A251WY17"/>
<organism evidence="2 3">
    <name type="scientific">Marivivens niveibacter</name>
    <dbReference type="NCBI Taxonomy" id="1930667"/>
    <lineage>
        <taxon>Bacteria</taxon>
        <taxon>Pseudomonadati</taxon>
        <taxon>Pseudomonadota</taxon>
        <taxon>Alphaproteobacteria</taxon>
        <taxon>Rhodobacterales</taxon>
        <taxon>Paracoccaceae</taxon>
        <taxon>Marivivens group</taxon>
        <taxon>Marivivens</taxon>
    </lineage>
</organism>
<proteinExistence type="predicted"/>
<reference evidence="2 3" key="1">
    <citation type="submission" date="2016-12" db="EMBL/GenBank/DDBJ databases">
        <title>The draft genome sequence of HSLHS2.</title>
        <authorList>
            <person name="Hu D."/>
            <person name="Wang L."/>
            <person name="Shao Z."/>
        </authorList>
    </citation>
    <scope>NUCLEOTIDE SEQUENCE [LARGE SCALE GENOMIC DNA]</scope>
    <source>
        <strain evidence="2">MCCC 1A06712</strain>
    </source>
</reference>
<keyword evidence="1" id="KW-0472">Membrane</keyword>
<keyword evidence="1" id="KW-1133">Transmembrane helix</keyword>